<dbReference type="InterPro" id="IPR010610">
    <property type="entry name" value="EryCIII-like_C"/>
</dbReference>
<evidence type="ECO:0000313" key="6">
    <source>
        <dbReference type="EMBL" id="GGK75042.1"/>
    </source>
</evidence>
<sequence>MRILFVTNPFKSHLYVQVPLAWALRTAGHEVCIAGPPDMADDIARTGVPGVSIGETLLLAEKVAAVPPIPEATGPADPRGLRTGKSVQSDFGWGDPYIEFKDLISGVKGVFYPDSTVNDMVDFAKTWQPDLVISDPTALPGVVAARAVGAAHCRMLFTVDRMAQLRAACRDRFATDGDPLRDWLEPLLAPYGAQFDESAVQGQWTLSPMPQWVWRPEGVHYVPMRNVPFNGPATTPKWVYEPPTRRRVCVTLGISHRDANIEGTSASAAELFDAVADLDIEVIATFNAKQLESVLKIPDNVRTVDFVPLNALLPSCAAIVHEGGCGTFATSIEHAVPQVIVPNDFKVEKWWGSIAMADAVESRGAGVYSVNAGSMTADVLRDSLKQVLEDPSYAENAAKARSEVRGMPTPYDVVPMLEKLTAEYRTSRP</sequence>
<dbReference type="InterPro" id="IPR050426">
    <property type="entry name" value="Glycosyltransferase_28"/>
</dbReference>
<evidence type="ECO:0000256" key="3">
    <source>
        <dbReference type="ARBA" id="ARBA00022679"/>
    </source>
</evidence>
<dbReference type="SUPFAM" id="SSF53756">
    <property type="entry name" value="UDP-Glycosyltransferase/glycogen phosphorylase"/>
    <property type="match status" value="1"/>
</dbReference>
<reference evidence="6" key="2">
    <citation type="submission" date="2020-09" db="EMBL/GenBank/DDBJ databases">
        <authorList>
            <person name="Sun Q."/>
            <person name="Ohkuma M."/>
        </authorList>
    </citation>
    <scope>NUCLEOTIDE SEQUENCE</scope>
    <source>
        <strain evidence="6">JCM 13064</strain>
    </source>
</reference>
<proteinExistence type="inferred from homology"/>
<comment type="similarity">
    <text evidence="1">Belongs to the glycosyltransferase 28 family.</text>
</comment>
<dbReference type="RefSeq" id="WP_189162408.1">
    <property type="nucleotide sequence ID" value="NZ_BMNT01000007.1"/>
</dbReference>
<dbReference type="Proteomes" id="UP000645217">
    <property type="component" value="Unassembled WGS sequence"/>
</dbReference>
<gene>
    <name evidence="6" type="ORF">GCM10007964_17350</name>
</gene>
<keyword evidence="2" id="KW-0328">Glycosyltransferase</keyword>
<evidence type="ECO:0000256" key="2">
    <source>
        <dbReference type="ARBA" id="ARBA00022676"/>
    </source>
</evidence>
<dbReference type="FunFam" id="3.40.50.2000:FF:000072">
    <property type="entry name" value="Glycosyl transferase"/>
    <property type="match status" value="1"/>
</dbReference>
<dbReference type="Gene3D" id="3.40.50.2000">
    <property type="entry name" value="Glycogen Phosphorylase B"/>
    <property type="match status" value="2"/>
</dbReference>
<dbReference type="GO" id="GO:0008194">
    <property type="term" value="F:UDP-glycosyltransferase activity"/>
    <property type="evidence" value="ECO:0007669"/>
    <property type="project" value="InterPro"/>
</dbReference>
<evidence type="ECO:0000256" key="1">
    <source>
        <dbReference type="ARBA" id="ARBA00006962"/>
    </source>
</evidence>
<dbReference type="Pfam" id="PF21036">
    <property type="entry name" value="EryCIII-like_N"/>
    <property type="match status" value="1"/>
</dbReference>
<dbReference type="GO" id="GO:0017000">
    <property type="term" value="P:antibiotic biosynthetic process"/>
    <property type="evidence" value="ECO:0007669"/>
    <property type="project" value="UniProtKB-ARBA"/>
</dbReference>
<dbReference type="InterPro" id="IPR048284">
    <property type="entry name" value="EryCIII-like_N"/>
</dbReference>
<evidence type="ECO:0000259" key="4">
    <source>
        <dbReference type="Pfam" id="PF06722"/>
    </source>
</evidence>
<protein>
    <submittedName>
        <fullName evidence="6">Glycosyl transferase</fullName>
    </submittedName>
</protein>
<organism evidence="6 7">
    <name type="scientific">Sphaerisporangium melleum</name>
    <dbReference type="NCBI Taxonomy" id="321316"/>
    <lineage>
        <taxon>Bacteria</taxon>
        <taxon>Bacillati</taxon>
        <taxon>Actinomycetota</taxon>
        <taxon>Actinomycetes</taxon>
        <taxon>Streptosporangiales</taxon>
        <taxon>Streptosporangiaceae</taxon>
        <taxon>Sphaerisporangium</taxon>
    </lineage>
</organism>
<dbReference type="PANTHER" id="PTHR48050">
    <property type="entry name" value="STEROL 3-BETA-GLUCOSYLTRANSFERASE"/>
    <property type="match status" value="1"/>
</dbReference>
<keyword evidence="3 6" id="KW-0808">Transferase</keyword>
<comment type="caution">
    <text evidence="6">The sequence shown here is derived from an EMBL/GenBank/DDBJ whole genome shotgun (WGS) entry which is preliminary data.</text>
</comment>
<evidence type="ECO:0000259" key="5">
    <source>
        <dbReference type="Pfam" id="PF21036"/>
    </source>
</evidence>
<dbReference type="EMBL" id="BMNT01000007">
    <property type="protein sequence ID" value="GGK75042.1"/>
    <property type="molecule type" value="Genomic_DNA"/>
</dbReference>
<dbReference type="GO" id="GO:0016758">
    <property type="term" value="F:hexosyltransferase activity"/>
    <property type="evidence" value="ECO:0007669"/>
    <property type="project" value="UniProtKB-ARBA"/>
</dbReference>
<dbReference type="CDD" id="cd03784">
    <property type="entry name" value="GT1_Gtf-like"/>
    <property type="match status" value="1"/>
</dbReference>
<feature type="domain" description="Erythromycin biosynthesis protein CIII-like C-terminal" evidence="4">
    <location>
        <begin position="270"/>
        <end position="420"/>
    </location>
</feature>
<dbReference type="InterPro" id="IPR002213">
    <property type="entry name" value="UDP_glucos_trans"/>
</dbReference>
<evidence type="ECO:0000313" key="7">
    <source>
        <dbReference type="Proteomes" id="UP000645217"/>
    </source>
</evidence>
<keyword evidence="7" id="KW-1185">Reference proteome</keyword>
<dbReference type="Pfam" id="PF06722">
    <property type="entry name" value="EryCIII-like_C"/>
    <property type="match status" value="1"/>
</dbReference>
<dbReference type="AlphaFoldDB" id="A0A917VGG0"/>
<accession>A0A917VGG0</accession>
<name>A0A917VGG0_9ACTN</name>
<feature type="domain" description="Erythromycin biosynthesis protein CIII-like N-terminal" evidence="5">
    <location>
        <begin position="22"/>
        <end position="253"/>
    </location>
</feature>
<reference evidence="6" key="1">
    <citation type="journal article" date="2014" name="Int. J. Syst. Evol. Microbiol.">
        <title>Complete genome sequence of Corynebacterium casei LMG S-19264T (=DSM 44701T), isolated from a smear-ripened cheese.</title>
        <authorList>
            <consortium name="US DOE Joint Genome Institute (JGI-PGF)"/>
            <person name="Walter F."/>
            <person name="Albersmeier A."/>
            <person name="Kalinowski J."/>
            <person name="Ruckert C."/>
        </authorList>
    </citation>
    <scope>NUCLEOTIDE SEQUENCE</scope>
    <source>
        <strain evidence="6">JCM 13064</strain>
    </source>
</reference>
<dbReference type="PANTHER" id="PTHR48050:SF13">
    <property type="entry name" value="STEROL 3-BETA-GLUCOSYLTRANSFERASE UGT80A2"/>
    <property type="match status" value="1"/>
</dbReference>